<dbReference type="EMBL" id="VSSQ01045404">
    <property type="protein sequence ID" value="MPM99296.1"/>
    <property type="molecule type" value="Genomic_DNA"/>
</dbReference>
<dbReference type="AlphaFoldDB" id="A0A645EC76"/>
<dbReference type="SUPFAM" id="SSF53474">
    <property type="entry name" value="alpha/beta-Hydrolases"/>
    <property type="match status" value="1"/>
</dbReference>
<comment type="caution">
    <text evidence="2">The sequence shown here is derived from an EMBL/GenBank/DDBJ whole genome shotgun (WGS) entry which is preliminary data.</text>
</comment>
<dbReference type="InterPro" id="IPR029058">
    <property type="entry name" value="AB_hydrolase_fold"/>
</dbReference>
<protein>
    <submittedName>
        <fullName evidence="2">Monoacylglycerol lipase</fullName>
        <ecNumber evidence="2">3.1.1.23</ecNumber>
    </submittedName>
</protein>
<dbReference type="Gene3D" id="3.40.50.1820">
    <property type="entry name" value="alpha/beta hydrolase"/>
    <property type="match status" value="1"/>
</dbReference>
<dbReference type="GO" id="GO:0047372">
    <property type="term" value="F:monoacylglycerol lipase activity"/>
    <property type="evidence" value="ECO:0007669"/>
    <property type="project" value="UniProtKB-EC"/>
</dbReference>
<evidence type="ECO:0000259" key="1">
    <source>
        <dbReference type="Pfam" id="PF12146"/>
    </source>
</evidence>
<evidence type="ECO:0000313" key="2">
    <source>
        <dbReference type="EMBL" id="MPM99296.1"/>
    </source>
</evidence>
<reference evidence="2" key="1">
    <citation type="submission" date="2019-08" db="EMBL/GenBank/DDBJ databases">
        <authorList>
            <person name="Kucharzyk K."/>
            <person name="Murdoch R.W."/>
            <person name="Higgins S."/>
            <person name="Loffler F."/>
        </authorList>
    </citation>
    <scope>NUCLEOTIDE SEQUENCE</scope>
</reference>
<dbReference type="EC" id="3.1.1.23" evidence="2"/>
<gene>
    <name evidence="2" type="ORF">SDC9_146487</name>
</gene>
<dbReference type="InterPro" id="IPR051044">
    <property type="entry name" value="MAG_DAG_Lipase"/>
</dbReference>
<dbReference type="InterPro" id="IPR022742">
    <property type="entry name" value="Hydrolase_4"/>
</dbReference>
<organism evidence="2">
    <name type="scientific">bioreactor metagenome</name>
    <dbReference type="NCBI Taxonomy" id="1076179"/>
    <lineage>
        <taxon>unclassified sequences</taxon>
        <taxon>metagenomes</taxon>
        <taxon>ecological metagenomes</taxon>
    </lineage>
</organism>
<name>A0A645EC76_9ZZZZ</name>
<feature type="domain" description="Serine aminopeptidase S33" evidence="1">
    <location>
        <begin position="2"/>
        <end position="162"/>
    </location>
</feature>
<proteinExistence type="predicted"/>
<sequence>MPTFLYGHSLGGNLALYYILTQKADLKGAIITSPGLATAKPLPASLLIASKVLSVLAPRTKINNTLDLGGLSRDPSVAEKYKADPLVHPFISPRLAVDMLSNGEYCLQHAAEFPIPLLLMQGTEDRLVSPAKTKEFALAAPLSKVTYKEWPGFYHELHNEPEKAEVIKTMIDWLNLELK</sequence>
<accession>A0A645EC76</accession>
<keyword evidence="2" id="KW-0378">Hydrolase</keyword>
<dbReference type="PANTHER" id="PTHR11614">
    <property type="entry name" value="PHOSPHOLIPASE-RELATED"/>
    <property type="match status" value="1"/>
</dbReference>
<dbReference type="Pfam" id="PF12146">
    <property type="entry name" value="Hydrolase_4"/>
    <property type="match status" value="1"/>
</dbReference>